<protein>
    <submittedName>
        <fullName evidence="1">Uncharacterized protein</fullName>
    </submittedName>
</protein>
<dbReference type="EMBL" id="DSKY01000014">
    <property type="protein sequence ID" value="HDY58948.1"/>
    <property type="molecule type" value="Genomic_DNA"/>
</dbReference>
<reference evidence="1" key="1">
    <citation type="journal article" date="2020" name="mSystems">
        <title>Genome- and Community-Level Interaction Insights into Carbon Utilization and Element Cycling Functions of Hydrothermarchaeota in Hydrothermal Sediment.</title>
        <authorList>
            <person name="Zhou Z."/>
            <person name="Liu Y."/>
            <person name="Xu W."/>
            <person name="Pan J."/>
            <person name="Luo Z.H."/>
            <person name="Li M."/>
        </authorList>
    </citation>
    <scope>NUCLEOTIDE SEQUENCE [LARGE SCALE GENOMIC DNA]</scope>
    <source>
        <strain evidence="1">SpSt-258</strain>
    </source>
</reference>
<evidence type="ECO:0000313" key="1">
    <source>
        <dbReference type="EMBL" id="HDY58948.1"/>
    </source>
</evidence>
<comment type="caution">
    <text evidence="1">The sequence shown here is derived from an EMBL/GenBank/DDBJ whole genome shotgun (WGS) entry which is preliminary data.</text>
</comment>
<sequence length="328" mass="37942">MKFLSFLLSPFMLCGTIFFNDNFEDRLLDGWRIKGEVQCAVDPAPNKYWLNKPINPDFIRLQYHGIVSMEIADNSISEVANAIHSFPVIPQDSEYMVEFYFHFYEKYKESFKNFYLYKPEVLIEGRRLLADILLKLGAVKGDSVALSVIDKDGLHSDVYFLKPDTIFTLDYGADFNIPQWAGIQDFPIERWYRFQIHKINTNVFLYINGVCKGLYKSISDNRGPDRFLLGMENAAFENGVGIYDDFIITTPPEGQHPRLLFNSSELPELRLRRNDNTSTIQRTYQDYWNKIILLRVLHTCAIGSGLLMSLKESHAVLRRLVYAGLSVN</sequence>
<gene>
    <name evidence="1" type="ORF">ENP86_05295</name>
</gene>
<organism evidence="1">
    <name type="scientific">candidate division WOR-3 bacterium</name>
    <dbReference type="NCBI Taxonomy" id="2052148"/>
    <lineage>
        <taxon>Bacteria</taxon>
        <taxon>Bacteria division WOR-3</taxon>
    </lineage>
</organism>
<proteinExistence type="predicted"/>
<accession>A0A7V0Z5E6</accession>
<name>A0A7V0Z5E6_UNCW3</name>
<dbReference type="AlphaFoldDB" id="A0A7V0Z5E6"/>